<keyword evidence="2" id="KW-1185">Reference proteome</keyword>
<protein>
    <submittedName>
        <fullName evidence="1">Uncharacterized protein</fullName>
    </submittedName>
</protein>
<dbReference type="Proteomes" id="UP000245626">
    <property type="component" value="Unassembled WGS sequence"/>
</dbReference>
<gene>
    <name evidence="1" type="ORF">IE53DRAFT_35549</name>
</gene>
<reference evidence="1 2" key="1">
    <citation type="journal article" date="2018" name="Mol. Biol. Evol.">
        <title>Broad Genomic Sampling Reveals a Smut Pathogenic Ancestry of the Fungal Clade Ustilaginomycotina.</title>
        <authorList>
            <person name="Kijpornyongpan T."/>
            <person name="Mondo S.J."/>
            <person name="Barry K."/>
            <person name="Sandor L."/>
            <person name="Lee J."/>
            <person name="Lipzen A."/>
            <person name="Pangilinan J."/>
            <person name="LaButti K."/>
            <person name="Hainaut M."/>
            <person name="Henrissat B."/>
            <person name="Grigoriev I.V."/>
            <person name="Spatafora J.W."/>
            <person name="Aime M.C."/>
        </authorList>
    </citation>
    <scope>NUCLEOTIDE SEQUENCE [LARGE SCALE GENOMIC DNA]</scope>
    <source>
        <strain evidence="1 2">SA 807</strain>
    </source>
</reference>
<evidence type="ECO:0000313" key="1">
    <source>
        <dbReference type="EMBL" id="PWN51799.1"/>
    </source>
</evidence>
<accession>A0ACD0P176</accession>
<proteinExistence type="predicted"/>
<organism evidence="1 2">
    <name type="scientific">Violaceomyces palustris</name>
    <dbReference type="NCBI Taxonomy" id="1673888"/>
    <lineage>
        <taxon>Eukaryota</taxon>
        <taxon>Fungi</taxon>
        <taxon>Dikarya</taxon>
        <taxon>Basidiomycota</taxon>
        <taxon>Ustilaginomycotina</taxon>
        <taxon>Ustilaginomycetes</taxon>
        <taxon>Violaceomycetales</taxon>
        <taxon>Violaceomycetaceae</taxon>
        <taxon>Violaceomyces</taxon>
    </lineage>
</organism>
<evidence type="ECO:0000313" key="2">
    <source>
        <dbReference type="Proteomes" id="UP000245626"/>
    </source>
</evidence>
<dbReference type="EMBL" id="KZ819816">
    <property type="protein sequence ID" value="PWN51799.1"/>
    <property type="molecule type" value="Genomic_DNA"/>
</dbReference>
<name>A0ACD0P176_9BASI</name>
<sequence>MSLNTTKTPPKSDLSGSSSKQQGQLTKHDLKQSLESNQKLNNAKNKLVASLADYAGDQEEVMLSMIILTLQMLSQRAAKDPSQLAPSLKHALLDSQGRARTVLPASDLQPIIDRSIEGNHPQVAPDDLVVTVIRTCFVSQDSPTGSFRSSLSPEEKAKEIVKSDFATPYGGRSCLNLIKHIETMRGRYDPRNDYAPVVPIVQSSGSGKSRAVDQLVRSRFPGVTLCFRPPRNTPEWPPRDSDTADFLRQNKVIQAR</sequence>